<dbReference type="AlphaFoldDB" id="A0A084IM96"/>
<name>A0A084IM96_SALHC</name>
<evidence type="ECO:0000313" key="4">
    <source>
        <dbReference type="Proteomes" id="UP000028302"/>
    </source>
</evidence>
<gene>
    <name evidence="3" type="ORF">C41B8_08440</name>
</gene>
<evidence type="ECO:0000256" key="2">
    <source>
        <dbReference type="SAM" id="MobiDB-lite"/>
    </source>
</evidence>
<dbReference type="PANTHER" id="PTHR32182:SF0">
    <property type="entry name" value="DNA REPLICATION AND REPAIR PROTEIN RECF"/>
    <property type="match status" value="1"/>
</dbReference>
<reference evidence="3 4" key="1">
    <citation type="submission" date="2013-03" db="EMBL/GenBank/DDBJ databases">
        <title>Salinisphaera hydrothermalis C41B8 Genome Sequencing.</title>
        <authorList>
            <person name="Li C."/>
            <person name="Lai Q."/>
            <person name="Shao Z."/>
        </authorList>
    </citation>
    <scope>NUCLEOTIDE SEQUENCE [LARGE SCALE GENOMIC DNA]</scope>
    <source>
        <strain evidence="3 4">C41B8</strain>
    </source>
</reference>
<evidence type="ECO:0008006" key="5">
    <source>
        <dbReference type="Google" id="ProtNLM"/>
    </source>
</evidence>
<dbReference type="SUPFAM" id="SSF52540">
    <property type="entry name" value="P-loop containing nucleoside triphosphate hydrolases"/>
    <property type="match status" value="1"/>
</dbReference>
<dbReference type="eggNOG" id="COG1196">
    <property type="taxonomic scope" value="Bacteria"/>
</dbReference>
<evidence type="ECO:0000313" key="3">
    <source>
        <dbReference type="EMBL" id="KEZ77830.1"/>
    </source>
</evidence>
<protein>
    <recommendedName>
        <fullName evidence="5">SMC domain-containing protein</fullName>
    </recommendedName>
</protein>
<dbReference type="EMBL" id="APNK01000009">
    <property type="protein sequence ID" value="KEZ77830.1"/>
    <property type="molecule type" value="Genomic_DNA"/>
</dbReference>
<feature type="coiled-coil region" evidence="1">
    <location>
        <begin position="643"/>
        <end position="680"/>
    </location>
</feature>
<dbReference type="Gene3D" id="3.40.50.300">
    <property type="entry name" value="P-loop containing nucleotide triphosphate hydrolases"/>
    <property type="match status" value="1"/>
</dbReference>
<feature type="region of interest" description="Disordered" evidence="2">
    <location>
        <begin position="1160"/>
        <end position="1186"/>
    </location>
</feature>
<comment type="caution">
    <text evidence="3">The sequence shown here is derived from an EMBL/GenBank/DDBJ whole genome shotgun (WGS) entry which is preliminary data.</text>
</comment>
<dbReference type="RefSeq" id="WP_037336576.1">
    <property type="nucleotide sequence ID" value="NZ_APNK01000009.1"/>
</dbReference>
<feature type="compositionally biased region" description="Basic and acidic residues" evidence="2">
    <location>
        <begin position="717"/>
        <end position="728"/>
    </location>
</feature>
<feature type="region of interest" description="Disordered" evidence="2">
    <location>
        <begin position="709"/>
        <end position="728"/>
    </location>
</feature>
<feature type="coiled-coil region" evidence="1">
    <location>
        <begin position="439"/>
        <end position="473"/>
    </location>
</feature>
<sequence>MKRLSRINLVQFHVYEKEQIEIAGNTAILGDNGSGKSTILDAIQLVMTGGHGNYRSFNAQSSSSSASKRTIRSYLLGTLESKSQDGSVDEVLVRDEAAYSYITLTFWDTKRETPFTAGICASASQSQSDHTVHGLFLLPGVALEANDLTEYTAAGELPLAWKDFEARANKRCRDAGRTLIVKDGAEAYVKALLTQLGSGRARIDERSYLRAFTKALQLRDIDGVDKFVRQHIVPTGDIDVAEFGIQIQQFNELRALIASTRQNIEELGRIEERYGRAERAIERHASLMGLAAEYDYEAAAEAESDAQDQLTLHADTFEAANKHAGQAELKLGTIRPEFEALDQECRTRPELADRAKDEKDAERARRNCKRTQEQINVRLRAQAEGLTHLAQHESNDEHRSRLRRVARGLHDARTDLENTNRDRLLEHVVDAAGLLKTSIKTLRADLGDATSKRQDAQSRLKEAKERLAAMESSGSLLGHNSSRAANLFRDKGIPASPICSLLRVTDPAWQPAIEAYLGGQLEDFVVHDDREAEAVRAIREVPAHEAIYDVRVAQPRHLQQHRDRTPGPDDVARLIESDNWIALAYVRASMRNVRFAIGEADLSRHTRALSQDGMVSSGGGTARKRLPPKGQLRIGVRVDEEELAEATREISRLHTIFSEAEQAERRLSRLIDQIESGTSDQAKAEVLQDLEQFSSDTEELRLLEDRLSAAPSQSAQELRERRDAKKKELDTVDKQLQEAQKEASVAEANIKHTNERVQTCVSARQECQRMVDQAQAEPFFDAQLADSERQRIDTELGNVQAPTRPGGETDHAARARELAAHAQGVHDRAVTEARDELLGYTARTEMDCPPLRTGWRPEAEDALDDDFSADSDEALKSWPTAWQACMHWARREKQILESSKLVDQKARADSALTEAKNAFRRDIAYKLNEQMQLMKTRLHEMNRMLKSCKPFSQGERYQFSYKARPEHADLRRFIEHVGQAGEDELPFGDEEAGASAHAAMERLIEMAEQGLLSDDTAPTVLTDYREFYAFDLEIRVNDKIVNLLSNRTGGGSGGEHRTPFYVIAGASLARAYRLDEAEDDGGGLMLLDEAFYSMDQQNSTAAVEFLSQRGLQLIMAAPETDRSKISATCDTVMDIGREGTTPWMHITHVKSAARELLASDDPHQQPDLLEVETRRVENEQSRQTTQ</sequence>
<dbReference type="PATRIC" id="fig|1304275.5.peg.1721"/>
<proteinExistence type="predicted"/>
<dbReference type="Pfam" id="PF13555">
    <property type="entry name" value="AAA_29"/>
    <property type="match status" value="1"/>
</dbReference>
<feature type="compositionally biased region" description="Basic and acidic residues" evidence="2">
    <location>
        <begin position="1171"/>
        <end position="1180"/>
    </location>
</feature>
<dbReference type="Pfam" id="PF13558">
    <property type="entry name" value="SbcC_Walker_B"/>
    <property type="match status" value="1"/>
</dbReference>
<accession>A0A084IM96</accession>
<dbReference type="InterPro" id="IPR027417">
    <property type="entry name" value="P-loop_NTPase"/>
</dbReference>
<dbReference type="STRING" id="1304275.C41B8_08440"/>
<dbReference type="PANTHER" id="PTHR32182">
    <property type="entry name" value="DNA REPLICATION AND REPAIR PROTEIN RECF"/>
    <property type="match status" value="1"/>
</dbReference>
<dbReference type="GO" id="GO:0006302">
    <property type="term" value="P:double-strand break repair"/>
    <property type="evidence" value="ECO:0007669"/>
    <property type="project" value="TreeGrafter"/>
</dbReference>
<dbReference type="Proteomes" id="UP000028302">
    <property type="component" value="Unassembled WGS sequence"/>
</dbReference>
<organism evidence="3 4">
    <name type="scientific">Salinisphaera hydrothermalis (strain C41B8)</name>
    <dbReference type="NCBI Taxonomy" id="1304275"/>
    <lineage>
        <taxon>Bacteria</taxon>
        <taxon>Pseudomonadati</taxon>
        <taxon>Pseudomonadota</taxon>
        <taxon>Gammaproteobacteria</taxon>
        <taxon>Salinisphaerales</taxon>
        <taxon>Salinisphaeraceae</taxon>
        <taxon>Salinisphaera</taxon>
    </lineage>
</organism>
<keyword evidence="4" id="KW-1185">Reference proteome</keyword>
<keyword evidence="1" id="KW-0175">Coiled coil</keyword>
<dbReference type="OrthoDB" id="174137at2"/>
<dbReference type="GO" id="GO:0000731">
    <property type="term" value="P:DNA synthesis involved in DNA repair"/>
    <property type="evidence" value="ECO:0007669"/>
    <property type="project" value="TreeGrafter"/>
</dbReference>
<evidence type="ECO:0000256" key="1">
    <source>
        <dbReference type="SAM" id="Coils"/>
    </source>
</evidence>